<evidence type="ECO:0000313" key="2">
    <source>
        <dbReference type="Proteomes" id="UP000578352"/>
    </source>
</evidence>
<protein>
    <submittedName>
        <fullName evidence="1">Uncharacterized protein</fullName>
    </submittedName>
</protein>
<dbReference type="RefSeq" id="WP_179605048.1">
    <property type="nucleotide sequence ID" value="NZ_BAABEH010000001.1"/>
</dbReference>
<dbReference type="AlphaFoldDB" id="A0A853CWZ6"/>
<evidence type="ECO:0000313" key="1">
    <source>
        <dbReference type="EMBL" id="NYJ23085.1"/>
    </source>
</evidence>
<proteinExistence type="predicted"/>
<reference evidence="1 2" key="1">
    <citation type="submission" date="2020-07" db="EMBL/GenBank/DDBJ databases">
        <title>Sequencing the genomes of 1000 actinobacteria strains.</title>
        <authorList>
            <person name="Klenk H.-P."/>
        </authorList>
    </citation>
    <scope>NUCLEOTIDE SEQUENCE [LARGE SCALE GENOMIC DNA]</scope>
    <source>
        <strain evidence="1 2">DSM 15165</strain>
    </source>
</reference>
<comment type="caution">
    <text evidence="1">The sequence shown here is derived from an EMBL/GenBank/DDBJ whole genome shotgun (WGS) entry which is preliminary data.</text>
</comment>
<organism evidence="1 2">
    <name type="scientific">Leifsonia shinshuensis</name>
    <dbReference type="NCBI Taxonomy" id="150026"/>
    <lineage>
        <taxon>Bacteria</taxon>
        <taxon>Bacillati</taxon>
        <taxon>Actinomycetota</taxon>
        <taxon>Actinomycetes</taxon>
        <taxon>Micrococcales</taxon>
        <taxon>Microbacteriaceae</taxon>
        <taxon>Leifsonia</taxon>
    </lineage>
</organism>
<name>A0A853CWZ6_9MICO</name>
<gene>
    <name evidence="1" type="ORF">HNR13_001372</name>
</gene>
<accession>A0A853CWZ6</accession>
<sequence>MDALYLGLPTLRSCLVELVLPLLLVPVLDMAVSPASVARLSALVQVDKARSRVAACGGAFQIQLILTEVVFHIDEVAIDLDVHADAGLDGVLASVGVAVNPVRHNVATAVAEMTLSRALDVSAGGAGAVMDHAIRSTASSSGDVVVPQMRTALSEM</sequence>
<dbReference type="EMBL" id="JACCFL010000001">
    <property type="protein sequence ID" value="NYJ23085.1"/>
    <property type="molecule type" value="Genomic_DNA"/>
</dbReference>
<dbReference type="Proteomes" id="UP000578352">
    <property type="component" value="Unassembled WGS sequence"/>
</dbReference>